<evidence type="ECO:0000313" key="1">
    <source>
        <dbReference type="EMBL" id="WOO78066.1"/>
    </source>
</evidence>
<protein>
    <submittedName>
        <fullName evidence="1">Uncharacterized protein</fullName>
    </submittedName>
</protein>
<accession>A0AAF0Y5E0</accession>
<dbReference type="RefSeq" id="XP_062624098.1">
    <property type="nucleotide sequence ID" value="XM_062768114.1"/>
</dbReference>
<keyword evidence="2" id="KW-1185">Reference proteome</keyword>
<dbReference type="EMBL" id="CP086714">
    <property type="protein sequence ID" value="WOO78066.1"/>
    <property type="molecule type" value="Genomic_DNA"/>
</dbReference>
<dbReference type="Proteomes" id="UP000827549">
    <property type="component" value="Chromosome 1"/>
</dbReference>
<dbReference type="AlphaFoldDB" id="A0AAF0Y5E0"/>
<sequence length="377" mass="42427">MSKHLQLEHATALPHLTAARIILNSPHIVDEIMNHATRATLVACLRVNRDLHDVAGKVLYHTIRINAKKLDGLLMGVSVKEGEGPTLPESPVMPCFKNSLLSRTRVLSMGNHRWRLCTTDNKRLNAQDHSLRDAIKRLLSGVRTVRIVLPQKKAHLGDLCQGGTSTCGFLHLLHPKVVLVRNVCGLILSNPVFDWPLPPQSHVFWVLPSHRSKRGDLEIPRLANAEYNTSVQPNSMVFHDKFEKWTKNSSQVTTTSRRTTMTTGKPFSAEPFIRFFHEAESFSEDHVTTVYGLETVDLLERHDDAAVKKYLESFPLHQNHLTSASLQKLVIHFVQNGVPVPGSGNWPSTAYTFKTLADFTALDTAVRRYVLCDDCRF</sequence>
<evidence type="ECO:0000313" key="2">
    <source>
        <dbReference type="Proteomes" id="UP000827549"/>
    </source>
</evidence>
<dbReference type="GeneID" id="87804874"/>
<reference evidence="1" key="1">
    <citation type="submission" date="2023-10" db="EMBL/GenBank/DDBJ databases">
        <authorList>
            <person name="Noh H."/>
        </authorList>
    </citation>
    <scope>NUCLEOTIDE SEQUENCE</scope>
    <source>
        <strain evidence="1">DUCC4014</strain>
    </source>
</reference>
<name>A0AAF0Y5E0_9TREE</name>
<organism evidence="1 2">
    <name type="scientific">Vanrija pseudolonga</name>
    <dbReference type="NCBI Taxonomy" id="143232"/>
    <lineage>
        <taxon>Eukaryota</taxon>
        <taxon>Fungi</taxon>
        <taxon>Dikarya</taxon>
        <taxon>Basidiomycota</taxon>
        <taxon>Agaricomycotina</taxon>
        <taxon>Tremellomycetes</taxon>
        <taxon>Trichosporonales</taxon>
        <taxon>Trichosporonaceae</taxon>
        <taxon>Vanrija</taxon>
    </lineage>
</organism>
<gene>
    <name evidence="1" type="ORF">LOC62_01G001619</name>
</gene>
<proteinExistence type="predicted"/>